<geneLocation type="plasmid" evidence="2">
    <name>pdrdi</name>
</geneLocation>
<keyword evidence="1" id="KW-0614">Plasmid</keyword>
<organism evidence="1 2">
    <name type="scientific">Deinococcus wulumuqiensis</name>
    <dbReference type="NCBI Taxonomy" id="980427"/>
    <lineage>
        <taxon>Bacteria</taxon>
        <taxon>Thermotogati</taxon>
        <taxon>Deinococcota</taxon>
        <taxon>Deinococci</taxon>
        <taxon>Deinococcales</taxon>
        <taxon>Deinococcaceae</taxon>
        <taxon>Deinococcus</taxon>
    </lineage>
</organism>
<sequence>MDWLERIGSFAPERVSVEILRGAWRALHGKAALEQVTLGEAGTRTTLVKALRRWGCGACDDDRHELYHLRAGRLLGEVSVHERESEAAFLRALAGLDLQAGDQVISVHDHQCAMDCEGSDARFLFGVLLV</sequence>
<dbReference type="EMBL" id="CP031163">
    <property type="protein sequence ID" value="AXH00988.1"/>
    <property type="molecule type" value="Genomic_DNA"/>
</dbReference>
<dbReference type="KEGG" id="dwu:DVJ83_17980"/>
<accession>A0A345IMR5</accession>
<evidence type="ECO:0000313" key="2">
    <source>
        <dbReference type="Proteomes" id="UP000253744"/>
    </source>
</evidence>
<reference evidence="1 2" key="1">
    <citation type="submission" date="2018-07" db="EMBL/GenBank/DDBJ databases">
        <title>Complete Genome and Methylome Analysis of Deinococcus wulumuqiensis NEB 479.</title>
        <authorList>
            <person name="Fomenkov A."/>
            <person name="Luyten Y."/>
            <person name="Vincze T."/>
            <person name="Anton B.P."/>
            <person name="Clark T."/>
            <person name="Roberts R.J."/>
            <person name="Morgan R.D."/>
        </authorList>
    </citation>
    <scope>NUCLEOTIDE SEQUENCE [LARGE SCALE GENOMIC DNA]</scope>
    <source>
        <strain evidence="1 2">NEB 479</strain>
        <plasmid evidence="2">Plasmid pdrdi</plasmid>
    </source>
</reference>
<dbReference type="Proteomes" id="UP000253744">
    <property type="component" value="Plasmid pDrdI"/>
</dbReference>
<name>A0A345IMR5_9DEIO</name>
<protein>
    <submittedName>
        <fullName evidence="1">Uncharacterized protein</fullName>
    </submittedName>
</protein>
<evidence type="ECO:0000313" key="1">
    <source>
        <dbReference type="EMBL" id="AXH00988.1"/>
    </source>
</evidence>
<dbReference type="AlphaFoldDB" id="A0A345IMR5"/>
<gene>
    <name evidence="1" type="ORF">DVJ83_17980</name>
</gene>
<proteinExistence type="predicted"/>